<feature type="chain" id="PRO_5008240559" description="Lipoprotein" evidence="1">
    <location>
        <begin position="25"/>
        <end position="252"/>
    </location>
</feature>
<evidence type="ECO:0000256" key="1">
    <source>
        <dbReference type="SAM" id="SignalP"/>
    </source>
</evidence>
<feature type="signal peptide" evidence="1">
    <location>
        <begin position="1"/>
        <end position="24"/>
    </location>
</feature>
<evidence type="ECO:0000313" key="2">
    <source>
        <dbReference type="EMBL" id="CUS03050.2"/>
    </source>
</evidence>
<accession>A0A160T3E3</accession>
<dbReference type="EMBL" id="LN890655">
    <property type="protein sequence ID" value="CUS03050.2"/>
    <property type="molecule type" value="Genomic_DNA"/>
</dbReference>
<dbReference type="RefSeq" id="WP_095042591.1">
    <property type="nucleotide sequence ID" value="NZ_LN890655.1"/>
</dbReference>
<gene>
    <name evidence="2" type="ORF">CFX0092_A1172</name>
</gene>
<name>A0A160T3E3_9CHLR</name>
<protein>
    <recommendedName>
        <fullName evidence="4">Lipoprotein</fullName>
    </recommendedName>
</protein>
<keyword evidence="1" id="KW-0732">Signal</keyword>
<keyword evidence="3" id="KW-1185">Reference proteome</keyword>
<dbReference type="KEGG" id="pbf:CFX0092_A1172"/>
<proteinExistence type="predicted"/>
<organism evidence="2 3">
    <name type="scientific">Candidatus Promineifilum breve</name>
    <dbReference type="NCBI Taxonomy" id="1806508"/>
    <lineage>
        <taxon>Bacteria</taxon>
        <taxon>Bacillati</taxon>
        <taxon>Chloroflexota</taxon>
        <taxon>Ardenticatenia</taxon>
        <taxon>Candidatus Promineifilales</taxon>
        <taxon>Candidatus Promineifilaceae</taxon>
        <taxon>Candidatus Promineifilum</taxon>
    </lineage>
</organism>
<dbReference type="Proteomes" id="UP000215027">
    <property type="component" value="Chromosome I"/>
</dbReference>
<reference evidence="2" key="1">
    <citation type="submission" date="2016-01" db="EMBL/GenBank/DDBJ databases">
        <authorList>
            <person name="Mcilroy J.S."/>
            <person name="Karst M S."/>
            <person name="Albertsen M."/>
        </authorList>
    </citation>
    <scope>NUCLEOTIDE SEQUENCE</scope>
    <source>
        <strain evidence="2">Cfx-K</strain>
    </source>
</reference>
<evidence type="ECO:0008006" key="4">
    <source>
        <dbReference type="Google" id="ProtNLM"/>
    </source>
</evidence>
<dbReference type="OrthoDB" id="972683at2"/>
<evidence type="ECO:0000313" key="3">
    <source>
        <dbReference type="Proteomes" id="UP000215027"/>
    </source>
</evidence>
<dbReference type="AlphaFoldDB" id="A0A160T3E3"/>
<sequence>MMKRHDLFFLFVVLVLLSAGCDGAASPPEAASSDAAARLAEAAYMVDIDPAKFVATIDNPYFPRRPGTRYVYEGRTAEGLERIEIEVLAETREIMGVAATTVRDTVYIDGLLVEDTFDWFAQDEAGNVWYFGEAVDNYENGALADHDGSWEAGVDGALPGIVMYADPAAHVDQPYRQEYYPGEAEDMAIVLSATEQVTVPFGSFEDVVHTEDWTPLEPGLREHKFYAPGVGVVKEVNLETGALIVLLENTAP</sequence>
<dbReference type="PROSITE" id="PS51257">
    <property type="entry name" value="PROKAR_LIPOPROTEIN"/>
    <property type="match status" value="1"/>
</dbReference>